<gene>
    <name evidence="1" type="ORF">C1SCF055_LOCUS29829</name>
</gene>
<dbReference type="InterPro" id="IPR015947">
    <property type="entry name" value="PUA-like_sf"/>
</dbReference>
<dbReference type="EMBL" id="CAMXCT020003347">
    <property type="protein sequence ID" value="CAL1157386.1"/>
    <property type="molecule type" value="Genomic_DNA"/>
</dbReference>
<reference evidence="2 3" key="2">
    <citation type="submission" date="2024-05" db="EMBL/GenBank/DDBJ databases">
        <authorList>
            <person name="Chen Y."/>
            <person name="Shah S."/>
            <person name="Dougan E. K."/>
            <person name="Thang M."/>
            <person name="Chan C."/>
        </authorList>
    </citation>
    <scope>NUCLEOTIDE SEQUENCE [LARGE SCALE GENOMIC DNA]</scope>
</reference>
<sequence length="258" mass="28854">MCWVPATVSPEKDNFAEYCIRGMANTLANLHGTTAFSWVQVVITLKSPSSSLHGLGLKAFEEKLRKEIPSLAGSALDWKRLKEARARSAAGFFVKLHSMKRDFAEMGAKVFCYQGINVQWPFAGQIMSGEKVEEVRKYPPGRWGLPMTGTPLFLVQTNGNRYPREESVVLGIVTFSAWRQYRDVADFEASRPKHLVPSDSVFSWDGRKPLFAWTVGRTVAFQSPVHTADLPKRSMLGWVKPVQLTATVLDGEDCAELE</sequence>
<evidence type="ECO:0000313" key="3">
    <source>
        <dbReference type="Proteomes" id="UP001152797"/>
    </source>
</evidence>
<accession>A0A9P1D6P9</accession>
<dbReference type="EMBL" id="CAMXCT010003347">
    <property type="protein sequence ID" value="CAI4004011.1"/>
    <property type="molecule type" value="Genomic_DNA"/>
</dbReference>
<dbReference type="Proteomes" id="UP001152797">
    <property type="component" value="Unassembled WGS sequence"/>
</dbReference>
<evidence type="ECO:0000313" key="1">
    <source>
        <dbReference type="EMBL" id="CAI4004011.1"/>
    </source>
</evidence>
<keyword evidence="3" id="KW-1185">Reference proteome</keyword>
<protein>
    <submittedName>
        <fullName evidence="1">Uncharacterized protein</fullName>
    </submittedName>
</protein>
<dbReference type="SUPFAM" id="SSF88697">
    <property type="entry name" value="PUA domain-like"/>
    <property type="match status" value="1"/>
</dbReference>
<reference evidence="1" key="1">
    <citation type="submission" date="2022-10" db="EMBL/GenBank/DDBJ databases">
        <authorList>
            <person name="Chen Y."/>
            <person name="Dougan E. K."/>
            <person name="Chan C."/>
            <person name="Rhodes N."/>
            <person name="Thang M."/>
        </authorList>
    </citation>
    <scope>NUCLEOTIDE SEQUENCE</scope>
</reference>
<name>A0A9P1D6P9_9DINO</name>
<dbReference type="Gene3D" id="2.30.130.30">
    <property type="entry name" value="Hypothetical protein"/>
    <property type="match status" value="1"/>
</dbReference>
<proteinExistence type="predicted"/>
<dbReference type="EMBL" id="CAMXCT030003347">
    <property type="protein sequence ID" value="CAL4791323.1"/>
    <property type="molecule type" value="Genomic_DNA"/>
</dbReference>
<comment type="caution">
    <text evidence="1">The sequence shown here is derived from an EMBL/GenBank/DDBJ whole genome shotgun (WGS) entry which is preliminary data.</text>
</comment>
<organism evidence="1">
    <name type="scientific">Cladocopium goreaui</name>
    <dbReference type="NCBI Taxonomy" id="2562237"/>
    <lineage>
        <taxon>Eukaryota</taxon>
        <taxon>Sar</taxon>
        <taxon>Alveolata</taxon>
        <taxon>Dinophyceae</taxon>
        <taxon>Suessiales</taxon>
        <taxon>Symbiodiniaceae</taxon>
        <taxon>Cladocopium</taxon>
    </lineage>
</organism>
<evidence type="ECO:0000313" key="2">
    <source>
        <dbReference type="EMBL" id="CAL4791323.1"/>
    </source>
</evidence>
<dbReference type="AlphaFoldDB" id="A0A9P1D6P9"/>